<evidence type="ECO:0000313" key="8">
    <source>
        <dbReference type="EMBL" id="CAG9623630.1"/>
    </source>
</evidence>
<name>A0ABM8YUJ2_9BACI</name>
<evidence type="ECO:0000256" key="2">
    <source>
        <dbReference type="ARBA" id="ARBA00022723"/>
    </source>
</evidence>
<evidence type="ECO:0000256" key="6">
    <source>
        <dbReference type="PIRNR" id="PIRNR000139"/>
    </source>
</evidence>
<dbReference type="PIRSF" id="PIRSF000139">
    <property type="entry name" value="Glc_ox_4Fe-4S"/>
    <property type="match status" value="1"/>
</dbReference>
<dbReference type="EC" id="1.1.99.14" evidence="6"/>
<comment type="cofactor">
    <cofactor evidence="6">
        <name>[4Fe-4S] cluster</name>
        <dbReference type="ChEBI" id="CHEBI:49883"/>
    </cofactor>
    <text evidence="6">Binds 2 [4Fe-4S] clusters.</text>
</comment>
<evidence type="ECO:0000256" key="1">
    <source>
        <dbReference type="ARBA" id="ARBA00022485"/>
    </source>
</evidence>
<dbReference type="PROSITE" id="PS00198">
    <property type="entry name" value="4FE4S_FER_1"/>
    <property type="match status" value="1"/>
</dbReference>
<evidence type="ECO:0000313" key="9">
    <source>
        <dbReference type="Proteomes" id="UP000789833"/>
    </source>
</evidence>
<dbReference type="RefSeq" id="WP_230505247.1">
    <property type="nucleotide sequence ID" value="NZ_CAKJTJ010000059.1"/>
</dbReference>
<dbReference type="PANTHER" id="PTHR32479">
    <property type="entry name" value="GLYCOLATE OXIDASE IRON-SULFUR SUBUNIT"/>
    <property type="match status" value="1"/>
</dbReference>
<protein>
    <recommendedName>
        <fullName evidence="6">Glycolate oxidase iron-sulfur subunit</fullName>
        <ecNumber evidence="6">1.1.99.14</ecNumber>
    </recommendedName>
</protein>
<evidence type="ECO:0000256" key="4">
    <source>
        <dbReference type="ARBA" id="ARBA00023004"/>
    </source>
</evidence>
<dbReference type="Pfam" id="PF13183">
    <property type="entry name" value="Fer4_8"/>
    <property type="match status" value="1"/>
</dbReference>
<keyword evidence="5 6" id="KW-0411">Iron-sulfur</keyword>
<keyword evidence="1 6" id="KW-0004">4Fe-4S</keyword>
<comment type="catalytic activity">
    <reaction evidence="6">
        <text>glycolate + A = glyoxylate + AH2</text>
        <dbReference type="Rhea" id="RHEA:21264"/>
        <dbReference type="ChEBI" id="CHEBI:13193"/>
        <dbReference type="ChEBI" id="CHEBI:17499"/>
        <dbReference type="ChEBI" id="CHEBI:29805"/>
        <dbReference type="ChEBI" id="CHEBI:36655"/>
        <dbReference type="EC" id="1.1.99.14"/>
    </reaction>
</comment>
<dbReference type="SUPFAM" id="SSF46548">
    <property type="entry name" value="alpha-helical ferredoxin"/>
    <property type="match status" value="1"/>
</dbReference>
<organism evidence="8 9">
    <name type="scientific">Sutcliffiella rhizosphaerae</name>
    <dbReference type="NCBI Taxonomy" id="2880967"/>
    <lineage>
        <taxon>Bacteria</taxon>
        <taxon>Bacillati</taxon>
        <taxon>Bacillota</taxon>
        <taxon>Bacilli</taxon>
        <taxon>Bacillales</taxon>
        <taxon>Bacillaceae</taxon>
        <taxon>Sutcliffiella</taxon>
    </lineage>
</organism>
<dbReference type="InterPro" id="IPR009051">
    <property type="entry name" value="Helical_ferredxn"/>
</dbReference>
<feature type="domain" description="4Fe-4S ferredoxin-type" evidence="7">
    <location>
        <begin position="8"/>
        <end position="40"/>
    </location>
</feature>
<gene>
    <name evidence="8" type="primary">lutA</name>
    <name evidence="8" type="ORF">BACCIP111883_04448</name>
</gene>
<comment type="catalytic activity">
    <reaction evidence="6">
        <text>(R)-lactate + A = pyruvate + AH2</text>
        <dbReference type="Rhea" id="RHEA:15089"/>
        <dbReference type="ChEBI" id="CHEBI:13193"/>
        <dbReference type="ChEBI" id="CHEBI:15361"/>
        <dbReference type="ChEBI" id="CHEBI:16004"/>
        <dbReference type="ChEBI" id="CHEBI:17499"/>
    </reaction>
</comment>
<sequence>MTKMQQAFKERMDEDELLNCMRCGFCLPSCPTYVESGYKESHSPRGRIALMKAVVDGIIEPDEDVERSLDLCLGCRACEPVCPSGVKYGHLLEEARDIIQQHKKHSVPVRALRKVVFDGVFPYQNRMRLLTNFLGIYQRSGLQAVAHKTGVMRLFPESLATMEKVLPKAPTMKDMKNRPTALPTLASKQKRVAFFTGCLMDTMFLETNNATLTLLQHAGCEIVIPPEQNCCGALHGHSGEKSKAKELAIKNIKAFENLDVDYIITNAGGCGAFLVDYDHLLKDDSDWSSRASAFQSKIKDISAILVELGFHKKHKLTLRPQRVTYQDSCHLRNVQGTFLQPRLLLQAVEGVDFFEMKDADRCCGSAGIYNITESEMSMQILDHKMEKVAESEATTIVTANPGCLLQMKLGIEREGLTGILRAVHIADFLMEALDITEADVETVMER</sequence>
<evidence type="ECO:0000256" key="5">
    <source>
        <dbReference type="ARBA" id="ARBA00023014"/>
    </source>
</evidence>
<dbReference type="InterPro" id="IPR017896">
    <property type="entry name" value="4Fe4S_Fe-S-bd"/>
</dbReference>
<keyword evidence="6" id="KW-0249">Electron transport</keyword>
<feature type="domain" description="4Fe-4S ferredoxin-type" evidence="7">
    <location>
        <begin position="63"/>
        <end position="86"/>
    </location>
</feature>
<dbReference type="PROSITE" id="PS51379">
    <property type="entry name" value="4FE4S_FER_2"/>
    <property type="match status" value="2"/>
</dbReference>
<dbReference type="Gene3D" id="1.10.1060.10">
    <property type="entry name" value="Alpha-helical ferredoxin"/>
    <property type="match status" value="1"/>
</dbReference>
<dbReference type="InterPro" id="IPR012257">
    <property type="entry name" value="Glc_ox_4Fe-4S"/>
</dbReference>
<keyword evidence="9" id="KW-1185">Reference proteome</keyword>
<proteinExistence type="predicted"/>
<keyword evidence="3" id="KW-0677">Repeat</keyword>
<comment type="caution">
    <text evidence="8">The sequence shown here is derived from an EMBL/GenBank/DDBJ whole genome shotgun (WGS) entry which is preliminary data.</text>
</comment>
<dbReference type="Proteomes" id="UP000789833">
    <property type="component" value="Unassembled WGS sequence"/>
</dbReference>
<dbReference type="InterPro" id="IPR017900">
    <property type="entry name" value="4Fe4S_Fe_S_CS"/>
</dbReference>
<dbReference type="PANTHER" id="PTHR32479:SF17">
    <property type="entry name" value="GLYCOLATE OXIDASE IRON-SULFUR SUBUNIT"/>
    <property type="match status" value="1"/>
</dbReference>
<keyword evidence="4 6" id="KW-0408">Iron</keyword>
<keyword evidence="6" id="KW-0813">Transport</keyword>
<reference evidence="8 9" key="1">
    <citation type="submission" date="2021-10" db="EMBL/GenBank/DDBJ databases">
        <authorList>
            <person name="Criscuolo A."/>
        </authorList>
    </citation>
    <scope>NUCLEOTIDE SEQUENCE [LARGE SCALE GENOMIC DNA]</scope>
    <source>
        <strain evidence="9">CIP 111883</strain>
    </source>
</reference>
<keyword evidence="2 6" id="KW-0479">Metal-binding</keyword>
<evidence type="ECO:0000256" key="3">
    <source>
        <dbReference type="ARBA" id="ARBA00022737"/>
    </source>
</evidence>
<comment type="function">
    <text evidence="6">Component of a complex that catalyzes the oxidation of glycolate to glyoxylate.</text>
</comment>
<evidence type="ECO:0000259" key="7">
    <source>
        <dbReference type="PROSITE" id="PS51379"/>
    </source>
</evidence>
<dbReference type="Pfam" id="PF02754">
    <property type="entry name" value="CCG"/>
    <property type="match status" value="2"/>
</dbReference>
<accession>A0ABM8YUJ2</accession>
<dbReference type="InterPro" id="IPR004017">
    <property type="entry name" value="Cys_rich_dom"/>
</dbReference>
<dbReference type="EMBL" id="CAKJTJ010000059">
    <property type="protein sequence ID" value="CAG9623630.1"/>
    <property type="molecule type" value="Genomic_DNA"/>
</dbReference>